<evidence type="ECO:0000313" key="2">
    <source>
        <dbReference type="EMBL" id="KAK9158039.1"/>
    </source>
</evidence>
<organism evidence="2 3">
    <name type="scientific">Stephania cephalantha</name>
    <dbReference type="NCBI Taxonomy" id="152367"/>
    <lineage>
        <taxon>Eukaryota</taxon>
        <taxon>Viridiplantae</taxon>
        <taxon>Streptophyta</taxon>
        <taxon>Embryophyta</taxon>
        <taxon>Tracheophyta</taxon>
        <taxon>Spermatophyta</taxon>
        <taxon>Magnoliopsida</taxon>
        <taxon>Ranunculales</taxon>
        <taxon>Menispermaceae</taxon>
        <taxon>Menispermoideae</taxon>
        <taxon>Cissampelideae</taxon>
        <taxon>Stephania</taxon>
    </lineage>
</organism>
<feature type="region of interest" description="Disordered" evidence="1">
    <location>
        <begin position="284"/>
        <end position="322"/>
    </location>
</feature>
<evidence type="ECO:0000313" key="3">
    <source>
        <dbReference type="Proteomes" id="UP001419268"/>
    </source>
</evidence>
<feature type="region of interest" description="Disordered" evidence="1">
    <location>
        <begin position="118"/>
        <end position="169"/>
    </location>
</feature>
<feature type="compositionally biased region" description="Basic and acidic residues" evidence="1">
    <location>
        <begin position="81"/>
        <end position="93"/>
    </location>
</feature>
<feature type="compositionally biased region" description="Polar residues" evidence="1">
    <location>
        <begin position="287"/>
        <end position="316"/>
    </location>
</feature>
<feature type="compositionally biased region" description="Basic and acidic residues" evidence="1">
    <location>
        <begin position="26"/>
        <end position="54"/>
    </location>
</feature>
<sequence length="322" mass="35446">MDGGGGGVFVLVGLRHSEARSNTVRLRYDTYKAREAPKESEQEKENTGAAKDDSTDLPGQQLAIRMSQTNAMEPSSSDATESDREKKEKVMRTEILTEKMEKVEKEMKWKWKWKWQCEGNNKGDEGEEGQDSEEEVVGVRPSAKARGKAKSGPSDKVAADDMSKPFPGGPINQELLTSFNNHVTAAIWNKKCHTISRSEALELVSSTLDEPEKEADQQLNMDLKVNEALLTGKWGCKPTSSLKGKQKKMAVDVIKAWKALPPRESDKAAAMKMADEVLKLLMMFGSPTPSQPNNTLAEGASSSKRKPTTSAPSPFATNWKEG</sequence>
<proteinExistence type="predicted"/>
<name>A0AAP0KVN2_9MAGN</name>
<protein>
    <submittedName>
        <fullName evidence="2">Uncharacterized protein</fullName>
    </submittedName>
</protein>
<reference evidence="2 3" key="1">
    <citation type="submission" date="2024-01" db="EMBL/GenBank/DDBJ databases">
        <title>Genome assemblies of Stephania.</title>
        <authorList>
            <person name="Yang L."/>
        </authorList>
    </citation>
    <scope>NUCLEOTIDE SEQUENCE [LARGE SCALE GENOMIC DNA]</scope>
    <source>
        <strain evidence="2">JXDWG</strain>
        <tissue evidence="2">Leaf</tissue>
    </source>
</reference>
<dbReference type="Proteomes" id="UP001419268">
    <property type="component" value="Unassembled WGS sequence"/>
</dbReference>
<dbReference type="EMBL" id="JBBNAG010000002">
    <property type="protein sequence ID" value="KAK9158039.1"/>
    <property type="molecule type" value="Genomic_DNA"/>
</dbReference>
<keyword evidence="3" id="KW-1185">Reference proteome</keyword>
<feature type="compositionally biased region" description="Acidic residues" evidence="1">
    <location>
        <begin position="125"/>
        <end position="136"/>
    </location>
</feature>
<evidence type="ECO:0000256" key="1">
    <source>
        <dbReference type="SAM" id="MobiDB-lite"/>
    </source>
</evidence>
<dbReference type="AlphaFoldDB" id="A0AAP0KVN2"/>
<accession>A0AAP0KVN2</accession>
<comment type="caution">
    <text evidence="2">The sequence shown here is derived from an EMBL/GenBank/DDBJ whole genome shotgun (WGS) entry which is preliminary data.</text>
</comment>
<gene>
    <name evidence="2" type="ORF">Scep_004613</name>
</gene>
<feature type="region of interest" description="Disordered" evidence="1">
    <location>
        <begin position="23"/>
        <end position="93"/>
    </location>
</feature>
<feature type="compositionally biased region" description="Polar residues" evidence="1">
    <location>
        <begin position="66"/>
        <end position="79"/>
    </location>
</feature>